<proteinExistence type="inferred from homology"/>
<dbReference type="PANTHER" id="PTHR14581">
    <property type="match status" value="1"/>
</dbReference>
<protein>
    <recommendedName>
        <fullName evidence="5">Proline-rich protein 15-like</fullName>
    </recommendedName>
</protein>
<evidence type="ECO:0000313" key="4">
    <source>
        <dbReference type="Proteomes" id="UP001591681"/>
    </source>
</evidence>
<feature type="region of interest" description="Disordered" evidence="2">
    <location>
        <begin position="22"/>
        <end position="143"/>
    </location>
</feature>
<feature type="compositionally biased region" description="Basic residues" evidence="2">
    <location>
        <begin position="102"/>
        <end position="119"/>
    </location>
</feature>
<feature type="compositionally biased region" description="Basic and acidic residues" evidence="2">
    <location>
        <begin position="128"/>
        <end position="143"/>
    </location>
</feature>
<dbReference type="PANTHER" id="PTHR14581:SF4">
    <property type="entry name" value="PROLINE-RICH PROTEIN 15"/>
    <property type="match status" value="1"/>
</dbReference>
<feature type="compositionally biased region" description="Low complexity" evidence="2">
    <location>
        <begin position="25"/>
        <end position="45"/>
    </location>
</feature>
<gene>
    <name evidence="3" type="ORF">ACEWY4_024221</name>
</gene>
<evidence type="ECO:0000313" key="3">
    <source>
        <dbReference type="EMBL" id="KAL2080428.1"/>
    </source>
</evidence>
<organism evidence="3 4">
    <name type="scientific">Coilia grayii</name>
    <name type="common">Gray's grenadier anchovy</name>
    <dbReference type="NCBI Taxonomy" id="363190"/>
    <lineage>
        <taxon>Eukaryota</taxon>
        <taxon>Metazoa</taxon>
        <taxon>Chordata</taxon>
        <taxon>Craniata</taxon>
        <taxon>Vertebrata</taxon>
        <taxon>Euteleostomi</taxon>
        <taxon>Actinopterygii</taxon>
        <taxon>Neopterygii</taxon>
        <taxon>Teleostei</taxon>
        <taxon>Clupei</taxon>
        <taxon>Clupeiformes</taxon>
        <taxon>Clupeoidei</taxon>
        <taxon>Engraulidae</taxon>
        <taxon>Coilinae</taxon>
        <taxon>Coilia</taxon>
    </lineage>
</organism>
<reference evidence="3 4" key="1">
    <citation type="submission" date="2024-09" db="EMBL/GenBank/DDBJ databases">
        <title>A chromosome-level genome assembly of Gray's grenadier anchovy, Coilia grayii.</title>
        <authorList>
            <person name="Fu Z."/>
        </authorList>
    </citation>
    <scope>NUCLEOTIDE SEQUENCE [LARGE SCALE GENOMIC DNA]</scope>
    <source>
        <strain evidence="3">G4</strain>
        <tissue evidence="3">Muscle</tissue>
    </source>
</reference>
<comment type="caution">
    <text evidence="3">The sequence shown here is derived from an EMBL/GenBank/DDBJ whole genome shotgun (WGS) entry which is preliminary data.</text>
</comment>
<evidence type="ECO:0000256" key="2">
    <source>
        <dbReference type="SAM" id="MobiDB-lite"/>
    </source>
</evidence>
<dbReference type="EMBL" id="JBHFQA010000021">
    <property type="protein sequence ID" value="KAL2080428.1"/>
    <property type="molecule type" value="Genomic_DNA"/>
</dbReference>
<comment type="similarity">
    <text evidence="1">Belongs to the PRR15 family.</text>
</comment>
<accession>A0ABD1IZR5</accession>
<sequence length="143" mass="16029">MADKSPWWRSFVGKRRAVARESAREAMLAQQQQQNQAQASQPQPSTETKPVDACQPATQLIHTPTTDSTAAPTDPQNQSAAEKRSNSMDDLEPTFNETTNRRNLRVSRSGRFKERKRVRVSLPPDGQQEQHTDKSLARDDTGA</sequence>
<feature type="compositionally biased region" description="Low complexity" evidence="2">
    <location>
        <begin position="63"/>
        <end position="75"/>
    </location>
</feature>
<evidence type="ECO:0000256" key="1">
    <source>
        <dbReference type="ARBA" id="ARBA00010096"/>
    </source>
</evidence>
<keyword evidence="4" id="KW-1185">Reference proteome</keyword>
<name>A0ABD1IZR5_9TELE</name>
<dbReference type="Pfam" id="PF15321">
    <property type="entry name" value="ATAD4"/>
    <property type="match status" value="1"/>
</dbReference>
<dbReference type="Proteomes" id="UP001591681">
    <property type="component" value="Unassembled WGS sequence"/>
</dbReference>
<dbReference type="InterPro" id="IPR028237">
    <property type="entry name" value="PRR15"/>
</dbReference>
<evidence type="ECO:0008006" key="5">
    <source>
        <dbReference type="Google" id="ProtNLM"/>
    </source>
</evidence>
<dbReference type="AlphaFoldDB" id="A0ABD1IZR5"/>